<proteinExistence type="predicted"/>
<dbReference type="AlphaFoldDB" id="A0A6J6S0T3"/>
<protein>
    <submittedName>
        <fullName evidence="1">Unannotated protein</fullName>
    </submittedName>
</protein>
<sequence length="64" mass="6498">MYSAGFNTTVLPAASAGAKPQLAIGIGKFHGTIIPTTPSGSLKVISIPFGTGIWRPNNLSGDAE</sequence>
<organism evidence="1">
    <name type="scientific">freshwater metagenome</name>
    <dbReference type="NCBI Taxonomy" id="449393"/>
    <lineage>
        <taxon>unclassified sequences</taxon>
        <taxon>metagenomes</taxon>
        <taxon>ecological metagenomes</taxon>
    </lineage>
</organism>
<gene>
    <name evidence="1" type="ORF">UFOPK2715_00905</name>
</gene>
<name>A0A6J6S0T3_9ZZZZ</name>
<reference evidence="1" key="1">
    <citation type="submission" date="2020-05" db="EMBL/GenBank/DDBJ databases">
        <authorList>
            <person name="Chiriac C."/>
            <person name="Salcher M."/>
            <person name="Ghai R."/>
            <person name="Kavagutti S V."/>
        </authorList>
    </citation>
    <scope>NUCLEOTIDE SEQUENCE</scope>
</reference>
<accession>A0A6J6S0T3</accession>
<dbReference type="EMBL" id="CAEZYN010000109">
    <property type="protein sequence ID" value="CAB4728474.1"/>
    <property type="molecule type" value="Genomic_DNA"/>
</dbReference>
<evidence type="ECO:0000313" key="1">
    <source>
        <dbReference type="EMBL" id="CAB4728474.1"/>
    </source>
</evidence>